<dbReference type="SUPFAM" id="SSF56399">
    <property type="entry name" value="ADP-ribosylation"/>
    <property type="match status" value="2"/>
</dbReference>
<feature type="compositionally biased region" description="Basic and acidic residues" evidence="8">
    <location>
        <begin position="45"/>
        <end position="60"/>
    </location>
</feature>
<evidence type="ECO:0000256" key="3">
    <source>
        <dbReference type="ARBA" id="ARBA00022676"/>
    </source>
</evidence>
<sequence length="1455" mass="159825">MPPRGPFEPPRPVDRALEQPRTQRPFEQPAQDRPIPAAEPTQQPVHERPVEQPSTERPDQRTPGQDHASEQLAGHERPAEHTPAQERPTEGTPGDEHPTDRSPSPEAPADPHPTEHEPLAGEQSPPEHDYGRPGHDEPYLTDPRFHTDDPAGIRRIEDTFMDSGHHSPVDGEWRHEQVRREALARRDQWHPGMSDGGAVAVHAYTRYEMVGPLNHALRMGGPELPHLAPQAAALVSGLNELPPHEGVVSRRVDFKGDPSRLQAFLARFHDGAHITEPSFLSSSKVDAQHPRSNFPGEVEMRIQSKTGRDVEALASIGHEREVLFKAGTQFKITGIEEGPGHPNANPRRPGEPHYVVHAEEIAPGEPGHLGEADARDAIEQRRADERADADRFQREADEELEQFYAEHPEYKPSGGLAGLLNAFDDPDAPPAPERRPPATGEPEGGWSRLAEPLAPGGPPVLHAGSVETPQQHARLVRDAVPELGAVNTRNHYSPDGLENGYRTNAAESMAAFERRMNGEDVVAGPARQQSLGEQLGGPWSSRDSFDDVARELGERPVGARTAVAFETPGGESRLVAAVHTEHGILFADPVTGRLAELPHDATAIHTMPLGGGDAPPHHVVETETINDRLNPTTERLPHDEGYLFDGEHRGTPADHESIRRAVGDEDIYQQIHDRALARRDAAGLPVSDEGAVALHGYTRGEYAYDVNEALRRGPGHPGFDLAQQNTRAIVDGLNQVARESGETIRAYDVGGDPRLAELVAGPYEPGSVVVEPAFSSASIKTGEFSTSKFGDDVELHVRSDNLRDISKLAENPGERESLSPPGTQLLVHEKRLELTPEGRRKWVIVAEEIGPGHPRHLEPEAAQQKMAERRAENEHNAAEFERRKQAALMERLGGLGEPEYVTTHQPSVHDLPETPAEAPAAPVSVHDYSRLARATNPPAEPAIHAGGTTPSERAAYVHDRHPHLRDVNPGFREPGAFENGYVTNCTRGPEAYLDRVRGGDMTAEPILPHEMGSRGTLEHLEGRFGETFSARDSYDDVIREMREKPLDHHAVVAVKYPGPNGVEYGHVAMVVHTREGVAFIDPQSGDLMHLPQPPKSIKLMHVGTPDEVHIGTEHGTGEHGGYGTAAPHDAFLARDDVAAALDGHADAGYIRAHLAEHPGLVRVLSDPANDYLTRSLLDNPKTLASLLKHPEAIPILEDAVHEVNERGYSVIDDVEHQGVEPFDPTPEQAEISDAVAAIVDETEGALRLHASFDLSQAGDPEYCRQWVAEERERWPETQGTLNRITERIAGETDGHPGFRPEPKDDVRALAKIAKYGWDGSRLTDLVGAKIQFERVADMYRALDAVRGDPELTIVKFSDRLAEPQDSGYRDLQLNVRLPNGHVAELRLHLTHIDDVASYEHALYEVRRDFETFSKKEGREGFLSPEEAALDAALTEQVRGRFEEAFRRGLTAEESS</sequence>
<proteinExistence type="inferred from homology"/>
<dbReference type="KEGG" id="amn:RAM_47880"/>
<evidence type="ECO:0000313" key="11">
    <source>
        <dbReference type="Proteomes" id="UP000006138"/>
    </source>
</evidence>
<comment type="catalytic activity">
    <reaction evidence="6">
        <text>L-arginyl-[protein] + NAD(+) = N(omega)-(ADP-D-ribosyl)-L-arginyl-[protein] + nicotinamide + H(+)</text>
        <dbReference type="Rhea" id="RHEA:19149"/>
        <dbReference type="Rhea" id="RHEA-COMP:10532"/>
        <dbReference type="Rhea" id="RHEA-COMP:15087"/>
        <dbReference type="ChEBI" id="CHEBI:15378"/>
        <dbReference type="ChEBI" id="CHEBI:17154"/>
        <dbReference type="ChEBI" id="CHEBI:29965"/>
        <dbReference type="ChEBI" id="CHEBI:57540"/>
        <dbReference type="ChEBI" id="CHEBI:142554"/>
        <dbReference type="EC" id="2.4.2.31"/>
    </reaction>
</comment>
<dbReference type="PROSITE" id="PS51996">
    <property type="entry name" value="TR_MART"/>
    <property type="match status" value="2"/>
</dbReference>
<evidence type="ECO:0000259" key="9">
    <source>
        <dbReference type="SMART" id="SM00954"/>
    </source>
</evidence>
<dbReference type="Pfam" id="PF01129">
    <property type="entry name" value="ART"/>
    <property type="match status" value="1"/>
</dbReference>
<dbReference type="SUPFAM" id="SSF81301">
    <property type="entry name" value="Nucleotidyltransferase"/>
    <property type="match status" value="1"/>
</dbReference>
<feature type="compositionally biased region" description="Pro residues" evidence="8">
    <location>
        <begin position="1"/>
        <end position="10"/>
    </location>
</feature>
<name>A0A9R0UGL2_AMYMS</name>
<dbReference type="InterPro" id="IPR043519">
    <property type="entry name" value="NT_sf"/>
</dbReference>
<protein>
    <recommendedName>
        <fullName evidence="2">NAD(+)--protein-arginine ADP-ribosyltransferase</fullName>
        <ecNumber evidence="2">2.4.2.31</ecNumber>
    </recommendedName>
</protein>
<keyword evidence="4" id="KW-0808">Transferase</keyword>
<dbReference type="Proteomes" id="UP000006138">
    <property type="component" value="Chromosome"/>
</dbReference>
<dbReference type="SMART" id="SM00954">
    <property type="entry name" value="RelA_SpoT"/>
    <property type="match status" value="1"/>
</dbReference>
<keyword evidence="7" id="KW-0175">Coiled coil</keyword>
<comment type="similarity">
    <text evidence="1">Belongs to the Arg-specific ADP-ribosyltransferase family.</text>
</comment>
<dbReference type="GO" id="GO:0015969">
    <property type="term" value="P:guanosine tetraphosphate metabolic process"/>
    <property type="evidence" value="ECO:0007669"/>
    <property type="project" value="InterPro"/>
</dbReference>
<dbReference type="InterPro" id="IPR028908">
    <property type="entry name" value="Tox-PL_dom"/>
</dbReference>
<dbReference type="EMBL" id="CP002896">
    <property type="protein sequence ID" value="AEK48041.1"/>
    <property type="molecule type" value="Genomic_DNA"/>
</dbReference>
<organism evidence="10 11">
    <name type="scientific">Amycolatopsis mediterranei (strain S699)</name>
    <name type="common">Nocardia mediterranei</name>
    <dbReference type="NCBI Taxonomy" id="713604"/>
    <lineage>
        <taxon>Bacteria</taxon>
        <taxon>Bacillati</taxon>
        <taxon>Actinomycetota</taxon>
        <taxon>Actinomycetes</taxon>
        <taxon>Pseudonocardiales</taxon>
        <taxon>Pseudonocardiaceae</taxon>
        <taxon>Amycolatopsis</taxon>
    </lineage>
</organism>
<feature type="region of interest" description="Disordered" evidence="8">
    <location>
        <begin position="1"/>
        <end position="150"/>
    </location>
</feature>
<keyword evidence="11" id="KW-1185">Reference proteome</keyword>
<feature type="compositionally biased region" description="Basic and acidic residues" evidence="8">
    <location>
        <begin position="67"/>
        <end position="100"/>
    </location>
</feature>
<dbReference type="Gene3D" id="3.30.460.10">
    <property type="entry name" value="Beta Polymerase, domain 2"/>
    <property type="match status" value="1"/>
</dbReference>
<evidence type="ECO:0000256" key="5">
    <source>
        <dbReference type="ARBA" id="ARBA00022695"/>
    </source>
</evidence>
<dbReference type="InterPro" id="IPR000768">
    <property type="entry name" value="ART"/>
</dbReference>
<accession>A0A9R0UGL2</accession>
<dbReference type="Pfam" id="PF04607">
    <property type="entry name" value="RelA_SpoT"/>
    <property type="match status" value="1"/>
</dbReference>
<evidence type="ECO:0000256" key="2">
    <source>
        <dbReference type="ARBA" id="ARBA00012031"/>
    </source>
</evidence>
<reference evidence="10 11" key="1">
    <citation type="journal article" date="2011" name="J. Bacteriol.">
        <title>Whole genome sequence of the rifamycin B-producing strain Amycolatopsis mediterranei S699.</title>
        <authorList>
            <person name="Verma M."/>
            <person name="Kaur J."/>
            <person name="Kumar M."/>
            <person name="Kumari K."/>
            <person name="Saxena A."/>
            <person name="Anand S."/>
            <person name="Nigam A."/>
            <person name="Ravi V."/>
            <person name="Raghuvanshi S."/>
            <person name="Khurana P."/>
            <person name="Tyagi A.K."/>
            <person name="Khurana J.P."/>
            <person name="Lal R."/>
        </authorList>
    </citation>
    <scope>NUCLEOTIDE SEQUENCE [LARGE SCALE GENOMIC DNA]</scope>
    <source>
        <strain evidence="10 11">S699</strain>
    </source>
</reference>
<dbReference type="EC" id="2.4.2.31" evidence="2"/>
<evidence type="ECO:0000256" key="8">
    <source>
        <dbReference type="SAM" id="MobiDB-lite"/>
    </source>
</evidence>
<evidence type="ECO:0000256" key="7">
    <source>
        <dbReference type="SAM" id="Coils"/>
    </source>
</evidence>
<evidence type="ECO:0000256" key="1">
    <source>
        <dbReference type="ARBA" id="ARBA00009558"/>
    </source>
</evidence>
<dbReference type="Gene3D" id="3.90.176.10">
    <property type="entry name" value="Toxin ADP-ribosyltransferase, Chain A, domain 1"/>
    <property type="match status" value="2"/>
</dbReference>
<gene>
    <name evidence="10" type="ordered locus">RAM_47880</name>
</gene>
<feature type="domain" description="RelA/SpoT" evidence="9">
    <location>
        <begin position="1300"/>
        <end position="1407"/>
    </location>
</feature>
<dbReference type="InterPro" id="IPR007685">
    <property type="entry name" value="RelA_SpoT"/>
</dbReference>
<keyword evidence="3" id="KW-0328">Glycosyltransferase</keyword>
<keyword evidence="5" id="KW-0548">Nucleotidyltransferase</keyword>
<dbReference type="GO" id="GO:0016779">
    <property type="term" value="F:nucleotidyltransferase activity"/>
    <property type="evidence" value="ECO:0007669"/>
    <property type="project" value="UniProtKB-KW"/>
</dbReference>
<feature type="compositionally biased region" description="Basic and acidic residues" evidence="8">
    <location>
        <begin position="112"/>
        <end position="150"/>
    </location>
</feature>
<evidence type="ECO:0000313" key="10">
    <source>
        <dbReference type="EMBL" id="AEK48041.1"/>
    </source>
</evidence>
<feature type="region of interest" description="Disordered" evidence="8">
    <location>
        <begin position="409"/>
        <end position="459"/>
    </location>
</feature>
<dbReference type="Pfam" id="PF15644">
    <property type="entry name" value="Gln_amidase"/>
    <property type="match status" value="1"/>
</dbReference>
<evidence type="ECO:0000256" key="4">
    <source>
        <dbReference type="ARBA" id="ARBA00022679"/>
    </source>
</evidence>
<evidence type="ECO:0000256" key="6">
    <source>
        <dbReference type="ARBA" id="ARBA00047597"/>
    </source>
</evidence>
<dbReference type="GO" id="GO:0106274">
    <property type="term" value="F:NAD+-protein-arginine ADP-ribosyltransferase activity"/>
    <property type="evidence" value="ECO:0007669"/>
    <property type="project" value="UniProtKB-EC"/>
</dbReference>
<feature type="coiled-coil region" evidence="7">
    <location>
        <begin position="375"/>
        <end position="402"/>
    </location>
</feature>